<organism evidence="2 3">
    <name type="scientific">Synaphobranchus kaupii</name>
    <name type="common">Kaup's arrowtooth eel</name>
    <dbReference type="NCBI Taxonomy" id="118154"/>
    <lineage>
        <taxon>Eukaryota</taxon>
        <taxon>Metazoa</taxon>
        <taxon>Chordata</taxon>
        <taxon>Craniata</taxon>
        <taxon>Vertebrata</taxon>
        <taxon>Euteleostomi</taxon>
        <taxon>Actinopterygii</taxon>
        <taxon>Neopterygii</taxon>
        <taxon>Teleostei</taxon>
        <taxon>Anguilliformes</taxon>
        <taxon>Synaphobranchidae</taxon>
        <taxon>Synaphobranchus</taxon>
    </lineage>
</organism>
<evidence type="ECO:0000256" key="1">
    <source>
        <dbReference type="SAM" id="MobiDB-lite"/>
    </source>
</evidence>
<keyword evidence="3" id="KW-1185">Reference proteome</keyword>
<evidence type="ECO:0000313" key="3">
    <source>
        <dbReference type="Proteomes" id="UP001152622"/>
    </source>
</evidence>
<feature type="region of interest" description="Disordered" evidence="1">
    <location>
        <begin position="22"/>
        <end position="82"/>
    </location>
</feature>
<proteinExistence type="predicted"/>
<name>A0A9Q1EKW2_SYNKA</name>
<reference evidence="2" key="1">
    <citation type="journal article" date="2023" name="Science">
        <title>Genome structures resolve the early diversification of teleost fishes.</title>
        <authorList>
            <person name="Parey E."/>
            <person name="Louis A."/>
            <person name="Montfort J."/>
            <person name="Bouchez O."/>
            <person name="Roques C."/>
            <person name="Iampietro C."/>
            <person name="Lluch J."/>
            <person name="Castinel A."/>
            <person name="Donnadieu C."/>
            <person name="Desvignes T."/>
            <person name="Floi Bucao C."/>
            <person name="Jouanno E."/>
            <person name="Wen M."/>
            <person name="Mejri S."/>
            <person name="Dirks R."/>
            <person name="Jansen H."/>
            <person name="Henkel C."/>
            <person name="Chen W.J."/>
            <person name="Zahm M."/>
            <person name="Cabau C."/>
            <person name="Klopp C."/>
            <person name="Thompson A.W."/>
            <person name="Robinson-Rechavi M."/>
            <person name="Braasch I."/>
            <person name="Lecointre G."/>
            <person name="Bobe J."/>
            <person name="Postlethwait J.H."/>
            <person name="Berthelot C."/>
            <person name="Roest Crollius H."/>
            <person name="Guiguen Y."/>
        </authorList>
    </citation>
    <scope>NUCLEOTIDE SEQUENCE</scope>
    <source>
        <strain evidence="2">WJC10195</strain>
    </source>
</reference>
<evidence type="ECO:0000313" key="2">
    <source>
        <dbReference type="EMBL" id="KAJ8340570.1"/>
    </source>
</evidence>
<accession>A0A9Q1EKW2</accession>
<dbReference type="EMBL" id="JAINUF010000016">
    <property type="protein sequence ID" value="KAJ8340570.1"/>
    <property type="molecule type" value="Genomic_DNA"/>
</dbReference>
<gene>
    <name evidence="2" type="ORF">SKAU_G00352030</name>
</gene>
<comment type="caution">
    <text evidence="2">The sequence shown here is derived from an EMBL/GenBank/DDBJ whole genome shotgun (WGS) entry which is preliminary data.</text>
</comment>
<dbReference type="Proteomes" id="UP001152622">
    <property type="component" value="Chromosome 16"/>
</dbReference>
<sequence>MDLVRPALRRWGLQLTSGLEHCEARDSGRTSPHPHSLPSITTARQKHTGDSAHGQTSNLSATAARRCSRPPNEQGEDKSGWLWSRDAYAVGQKACAARRALSKDRSGLSPAGASRALRTAQVAVQIQMSSDRTEVGGSQHLGL</sequence>
<protein>
    <submittedName>
        <fullName evidence="2">Uncharacterized protein</fullName>
    </submittedName>
</protein>
<dbReference type="AlphaFoldDB" id="A0A9Q1EKW2"/>